<dbReference type="Pfam" id="PF02378">
    <property type="entry name" value="PTS_EIIC"/>
    <property type="match status" value="1"/>
</dbReference>
<evidence type="ECO:0000256" key="12">
    <source>
        <dbReference type="SAM" id="Phobius"/>
    </source>
</evidence>
<dbReference type="InterPro" id="IPR036878">
    <property type="entry name" value="Glu_permease_IIB"/>
</dbReference>
<feature type="transmembrane region" description="Helical" evidence="12">
    <location>
        <begin position="398"/>
        <end position="419"/>
    </location>
</feature>
<keyword evidence="4" id="KW-0762">Sugar transport</keyword>
<feature type="transmembrane region" description="Helical" evidence="12">
    <location>
        <begin position="341"/>
        <end position="360"/>
    </location>
</feature>
<dbReference type="InterPro" id="IPR001996">
    <property type="entry name" value="PTS_IIB_1"/>
</dbReference>
<comment type="subcellular location">
    <subcellularLocation>
        <location evidence="1">Cell membrane</location>
        <topology evidence="1">Multi-pass membrane protein</topology>
    </subcellularLocation>
</comment>
<keyword evidence="2" id="KW-0813">Transport</keyword>
<feature type="transmembrane region" description="Helical" evidence="12">
    <location>
        <begin position="72"/>
        <end position="93"/>
    </location>
</feature>
<feature type="domain" description="PTS EIIB type-1" evidence="13">
    <location>
        <begin position="468"/>
        <end position="547"/>
    </location>
</feature>
<dbReference type="Gene3D" id="3.30.1360.60">
    <property type="entry name" value="Glucose permease domain IIB"/>
    <property type="match status" value="1"/>
</dbReference>
<evidence type="ECO:0000313" key="15">
    <source>
        <dbReference type="EMBL" id="ALD66338.1"/>
    </source>
</evidence>
<dbReference type="Pfam" id="PF00367">
    <property type="entry name" value="PTS_EIIB"/>
    <property type="match status" value="1"/>
</dbReference>
<evidence type="ECO:0000256" key="1">
    <source>
        <dbReference type="ARBA" id="ARBA00004651"/>
    </source>
</evidence>
<dbReference type="PROSITE" id="PS51098">
    <property type="entry name" value="PTS_EIIB_TYPE_1"/>
    <property type="match status" value="1"/>
</dbReference>
<keyword evidence="6" id="KW-0598">Phosphotransferase system</keyword>
<dbReference type="OrthoDB" id="9764327at2"/>
<evidence type="ECO:0000256" key="5">
    <source>
        <dbReference type="ARBA" id="ARBA00022679"/>
    </source>
</evidence>
<evidence type="ECO:0000256" key="9">
    <source>
        <dbReference type="ARBA" id="ARBA00022989"/>
    </source>
</evidence>
<dbReference type="InterPro" id="IPR003352">
    <property type="entry name" value="PTS_EIIC"/>
</dbReference>
<dbReference type="InterPro" id="IPR050429">
    <property type="entry name" value="PTS_Glucose_EIICBA"/>
</dbReference>
<feature type="active site" description="Phosphocysteine intermediate; for EIIB activity" evidence="11">
    <location>
        <position position="490"/>
    </location>
</feature>
<dbReference type="SUPFAM" id="SSF55604">
    <property type="entry name" value="Glucose permease domain IIB"/>
    <property type="match status" value="1"/>
</dbReference>
<evidence type="ECO:0000256" key="7">
    <source>
        <dbReference type="ARBA" id="ARBA00022692"/>
    </source>
</evidence>
<dbReference type="GO" id="GO:0009401">
    <property type="term" value="P:phosphoenolpyruvate-dependent sugar phosphotransferase system"/>
    <property type="evidence" value="ECO:0007669"/>
    <property type="project" value="UniProtKB-KW"/>
</dbReference>
<dbReference type="PROSITE" id="PS51103">
    <property type="entry name" value="PTS_EIIC_TYPE_1"/>
    <property type="match status" value="1"/>
</dbReference>
<keyword evidence="3" id="KW-1003">Cell membrane</keyword>
<dbReference type="EMBL" id="CP012622">
    <property type="protein sequence ID" value="ALD66338.1"/>
    <property type="molecule type" value="Genomic_DNA"/>
</dbReference>
<dbReference type="STRING" id="362837.SCANT_v1c04320"/>
<dbReference type="PANTHER" id="PTHR30009:SF20">
    <property type="entry name" value="PTS SYSTEM GLUCOSE-SPECIFIC EIICB COMPONENT-RELATED"/>
    <property type="match status" value="1"/>
</dbReference>
<organism evidence="15 16">
    <name type="scientific">Spiroplasma cantharicola</name>
    <dbReference type="NCBI Taxonomy" id="362837"/>
    <lineage>
        <taxon>Bacteria</taxon>
        <taxon>Bacillati</taxon>
        <taxon>Mycoplasmatota</taxon>
        <taxon>Mollicutes</taxon>
        <taxon>Entomoplasmatales</taxon>
        <taxon>Spiroplasmataceae</taxon>
        <taxon>Spiroplasma</taxon>
    </lineage>
</organism>
<dbReference type="GO" id="GO:0008982">
    <property type="term" value="F:protein-N(PI)-phosphohistidine-sugar phosphotransferase activity"/>
    <property type="evidence" value="ECO:0007669"/>
    <property type="project" value="InterPro"/>
</dbReference>
<feature type="transmembrane region" description="Helical" evidence="12">
    <location>
        <begin position="293"/>
        <end position="311"/>
    </location>
</feature>
<name>A0A0M3SJ90_9MOLU</name>
<dbReference type="GO" id="GO:0090563">
    <property type="term" value="F:protein-phosphocysteine-sugar phosphotransferase activity"/>
    <property type="evidence" value="ECO:0007669"/>
    <property type="project" value="TreeGrafter"/>
</dbReference>
<sequence length="547" mass="59839">MKKEIKKTKFKKFLTTLRSGLEQFGRAILVPVTVIPLLALIGSIGYAGQAIATEVGTYSGGTKIALDAIKNIGMIAITNIDFLVAIGLAAGLAKSEKVSAALSGIMAYAALHFAANLMLQVVYPEMLKNAKEYGLITRFGVISFQYSAFGGMVAGLIGYYIHKYTYKLKFPEFLSFFGGPRFSPVASTLVAWIIGMPIGVVWIYINQGLKSVGESWQHMGAGAPLLYGIANRALIPFGLHQVINYFLYYTSVGATWVNGEGVVIEGIYNVAIAKLGEGVFITAKDTWIVNGTFPTNIFSLGGASLAMYMCIPKENRKVAGGAIISAMLASALAGTTEPIEFTFLFTAPVLYGLHIIFTGLTYMTMYICGFAQVSTRGSGIITWLAVDAMNFKNIQNVWGLFIVGPIAGAIYFGSFYYLIKKFNYNTPGRDGEIAVMITKNNPIKDQENLENKDLKDKAKSNKKEQYDEEFILNIINGCGGKENIKIMANCITRLRVTLVDKDKFNAEIINKTNCYGIKDMGDQKQIIYGPRVTNIATKVREYLGVED</sequence>
<feature type="transmembrane region" description="Helical" evidence="12">
    <location>
        <begin position="135"/>
        <end position="161"/>
    </location>
</feature>
<evidence type="ECO:0000256" key="3">
    <source>
        <dbReference type="ARBA" id="ARBA00022475"/>
    </source>
</evidence>
<keyword evidence="7 12" id="KW-0812">Transmembrane</keyword>
<reference evidence="15 16" key="1">
    <citation type="journal article" date="2015" name="Genome Announc.">
        <title>Complete Genome Sequence of Spiroplasma cantharicola CC-1T (DSM 21588), a Bacterium Isolated from Soldier Beetle (Cantharis carolinus).</title>
        <authorList>
            <person name="Lo W.S."/>
            <person name="Liu P.Y."/>
            <person name="Kuo C.H."/>
        </authorList>
    </citation>
    <scope>NUCLEOTIDE SEQUENCE [LARGE SCALE GENOMIC DNA]</scope>
    <source>
        <strain evidence="15 16">CC-1</strain>
    </source>
</reference>
<feature type="transmembrane region" description="Helical" evidence="12">
    <location>
        <begin position="182"/>
        <end position="205"/>
    </location>
</feature>
<evidence type="ECO:0000256" key="10">
    <source>
        <dbReference type="ARBA" id="ARBA00023136"/>
    </source>
</evidence>
<dbReference type="InterPro" id="IPR018113">
    <property type="entry name" value="PTrfase_EIIB_Cys"/>
</dbReference>
<dbReference type="KEGG" id="scj:SCANT_v1c04320"/>
<feature type="transmembrane region" description="Helical" evidence="12">
    <location>
        <begin position="105"/>
        <end position="123"/>
    </location>
</feature>
<dbReference type="RefSeq" id="WP_053946099.1">
    <property type="nucleotide sequence ID" value="NZ_CP012622.1"/>
</dbReference>
<dbReference type="AlphaFoldDB" id="A0A0M3SJ90"/>
<keyword evidence="16" id="KW-1185">Reference proteome</keyword>
<dbReference type="PANTHER" id="PTHR30009">
    <property type="entry name" value="CYTOCHROME C-TYPE SYNTHESIS PROTEIN AND PTS TRANSMEMBRANE COMPONENT"/>
    <property type="match status" value="1"/>
</dbReference>
<keyword evidence="10 12" id="KW-0472">Membrane</keyword>
<keyword evidence="5" id="KW-0808">Transferase</keyword>
<dbReference type="Proteomes" id="UP000063919">
    <property type="component" value="Chromosome"/>
</dbReference>
<dbReference type="InterPro" id="IPR013013">
    <property type="entry name" value="PTS_EIIC_1"/>
</dbReference>
<evidence type="ECO:0000313" key="16">
    <source>
        <dbReference type="Proteomes" id="UP000063919"/>
    </source>
</evidence>
<gene>
    <name evidence="15" type="ORF">SCANT_v1c04320</name>
</gene>
<evidence type="ECO:0000256" key="8">
    <source>
        <dbReference type="ARBA" id="ARBA00022777"/>
    </source>
</evidence>
<protein>
    <submittedName>
        <fullName evidence="15">Uncharacterized protein</fullName>
    </submittedName>
</protein>
<feature type="domain" description="PTS EIIC type-1" evidence="14">
    <location>
        <begin position="15"/>
        <end position="431"/>
    </location>
</feature>
<evidence type="ECO:0000256" key="11">
    <source>
        <dbReference type="PROSITE-ProRule" id="PRU00421"/>
    </source>
</evidence>
<evidence type="ECO:0000256" key="2">
    <source>
        <dbReference type="ARBA" id="ARBA00022448"/>
    </source>
</evidence>
<keyword evidence="8" id="KW-0418">Kinase</keyword>
<feature type="transmembrane region" description="Helical" evidence="12">
    <location>
        <begin position="318"/>
        <end position="335"/>
    </location>
</feature>
<evidence type="ECO:0000259" key="13">
    <source>
        <dbReference type="PROSITE" id="PS51098"/>
    </source>
</evidence>
<feature type="transmembrane region" description="Helical" evidence="12">
    <location>
        <begin position="28"/>
        <end position="52"/>
    </location>
</feature>
<evidence type="ECO:0000256" key="4">
    <source>
        <dbReference type="ARBA" id="ARBA00022597"/>
    </source>
</evidence>
<accession>A0A0M3SJ90</accession>
<dbReference type="GO" id="GO:0016301">
    <property type="term" value="F:kinase activity"/>
    <property type="evidence" value="ECO:0007669"/>
    <property type="project" value="UniProtKB-KW"/>
</dbReference>
<evidence type="ECO:0000256" key="6">
    <source>
        <dbReference type="ARBA" id="ARBA00022683"/>
    </source>
</evidence>
<proteinExistence type="predicted"/>
<dbReference type="PROSITE" id="PS01035">
    <property type="entry name" value="PTS_EIIB_TYPE_1_CYS"/>
    <property type="match status" value="1"/>
</dbReference>
<evidence type="ECO:0000259" key="14">
    <source>
        <dbReference type="PROSITE" id="PS51103"/>
    </source>
</evidence>
<dbReference type="GO" id="GO:0005886">
    <property type="term" value="C:plasma membrane"/>
    <property type="evidence" value="ECO:0007669"/>
    <property type="project" value="UniProtKB-SubCell"/>
</dbReference>
<keyword evidence="9 12" id="KW-1133">Transmembrane helix</keyword>
<dbReference type="PATRIC" id="fig|362837.3.peg.439"/>